<protein>
    <submittedName>
        <fullName evidence="1">Uncharacterized protein</fullName>
    </submittedName>
</protein>
<comment type="caution">
    <text evidence="1">The sequence shown here is derived from an EMBL/GenBank/DDBJ whole genome shotgun (WGS) entry which is preliminary data.</text>
</comment>
<evidence type="ECO:0000313" key="1">
    <source>
        <dbReference type="EMBL" id="KKN75497.1"/>
    </source>
</evidence>
<dbReference type="AlphaFoldDB" id="A0A0F9TKT0"/>
<accession>A0A0F9TKT0</accession>
<organism evidence="1">
    <name type="scientific">marine sediment metagenome</name>
    <dbReference type="NCBI Taxonomy" id="412755"/>
    <lineage>
        <taxon>unclassified sequences</taxon>
        <taxon>metagenomes</taxon>
        <taxon>ecological metagenomes</taxon>
    </lineage>
</organism>
<sequence>MVAAQTDNIPNEASCPIHLEILALLLRSDSRTKQALIHEIPGSSRARLAFFCYNRVHLRSLAFQVAALCELRDLRLIAGTKGDLLYSQATEVGLFDDSDPASRRKGVTLARTARG</sequence>
<proteinExistence type="predicted"/>
<dbReference type="EMBL" id="LAZR01000309">
    <property type="protein sequence ID" value="KKN75497.1"/>
    <property type="molecule type" value="Genomic_DNA"/>
</dbReference>
<gene>
    <name evidence="1" type="ORF">LCGC14_0380010</name>
</gene>
<reference evidence="1" key="1">
    <citation type="journal article" date="2015" name="Nature">
        <title>Complex archaea that bridge the gap between prokaryotes and eukaryotes.</title>
        <authorList>
            <person name="Spang A."/>
            <person name="Saw J.H."/>
            <person name="Jorgensen S.L."/>
            <person name="Zaremba-Niedzwiedzka K."/>
            <person name="Martijn J."/>
            <person name="Lind A.E."/>
            <person name="van Eijk R."/>
            <person name="Schleper C."/>
            <person name="Guy L."/>
            <person name="Ettema T.J."/>
        </authorList>
    </citation>
    <scope>NUCLEOTIDE SEQUENCE</scope>
</reference>
<name>A0A0F9TKT0_9ZZZZ</name>